<dbReference type="EMBL" id="JBHUKR010000006">
    <property type="protein sequence ID" value="MFD2416774.1"/>
    <property type="molecule type" value="Genomic_DNA"/>
</dbReference>
<evidence type="ECO:0000256" key="2">
    <source>
        <dbReference type="ARBA" id="ARBA00022448"/>
    </source>
</evidence>
<accession>A0ABW5FRE4</accession>
<keyword evidence="3 4" id="KW-0732">Signal</keyword>
<dbReference type="Proteomes" id="UP001597417">
    <property type="component" value="Unassembled WGS sequence"/>
</dbReference>
<keyword evidence="2" id="KW-0813">Transport</keyword>
<feature type="chain" id="PRO_5045969244" evidence="4">
    <location>
        <begin position="23"/>
        <end position="324"/>
    </location>
</feature>
<dbReference type="Pfam" id="PF00497">
    <property type="entry name" value="SBP_bac_3"/>
    <property type="match status" value="1"/>
</dbReference>
<feature type="signal peptide" evidence="4">
    <location>
        <begin position="1"/>
        <end position="22"/>
    </location>
</feature>
<evidence type="ECO:0000313" key="6">
    <source>
        <dbReference type="EMBL" id="MFD2416774.1"/>
    </source>
</evidence>
<proteinExistence type="inferred from homology"/>
<dbReference type="PROSITE" id="PS51257">
    <property type="entry name" value="PROKAR_LIPOPROTEIN"/>
    <property type="match status" value="1"/>
</dbReference>
<evidence type="ECO:0000313" key="7">
    <source>
        <dbReference type="Proteomes" id="UP001597417"/>
    </source>
</evidence>
<evidence type="ECO:0000256" key="3">
    <source>
        <dbReference type="ARBA" id="ARBA00022729"/>
    </source>
</evidence>
<organism evidence="6 7">
    <name type="scientific">Amycolatopsis pigmentata</name>
    <dbReference type="NCBI Taxonomy" id="450801"/>
    <lineage>
        <taxon>Bacteria</taxon>
        <taxon>Bacillati</taxon>
        <taxon>Actinomycetota</taxon>
        <taxon>Actinomycetes</taxon>
        <taxon>Pseudonocardiales</taxon>
        <taxon>Pseudonocardiaceae</taxon>
        <taxon>Amycolatopsis</taxon>
    </lineage>
</organism>
<dbReference type="SMART" id="SM00062">
    <property type="entry name" value="PBPb"/>
    <property type="match status" value="1"/>
</dbReference>
<keyword evidence="7" id="KW-1185">Reference proteome</keyword>
<feature type="domain" description="Solute-binding protein family 3/N-terminal" evidence="5">
    <location>
        <begin position="87"/>
        <end position="309"/>
    </location>
</feature>
<dbReference type="PANTHER" id="PTHR30085">
    <property type="entry name" value="AMINO ACID ABC TRANSPORTER PERMEASE"/>
    <property type="match status" value="1"/>
</dbReference>
<name>A0ABW5FRE4_9PSEU</name>
<dbReference type="InterPro" id="IPR051455">
    <property type="entry name" value="Bact_solute-bind_prot3"/>
</dbReference>
<evidence type="ECO:0000256" key="1">
    <source>
        <dbReference type="ARBA" id="ARBA00010333"/>
    </source>
</evidence>
<gene>
    <name evidence="6" type="ORF">ACFSXZ_10610</name>
</gene>
<dbReference type="Gene3D" id="3.40.190.10">
    <property type="entry name" value="Periplasmic binding protein-like II"/>
    <property type="match status" value="2"/>
</dbReference>
<evidence type="ECO:0000259" key="5">
    <source>
        <dbReference type="SMART" id="SM00062"/>
    </source>
</evidence>
<comment type="similarity">
    <text evidence="1">Belongs to the bacterial solute-binding protein 3 family.</text>
</comment>
<evidence type="ECO:0000256" key="4">
    <source>
        <dbReference type="SAM" id="SignalP"/>
    </source>
</evidence>
<reference evidence="7" key="1">
    <citation type="journal article" date="2019" name="Int. J. Syst. Evol. Microbiol.">
        <title>The Global Catalogue of Microorganisms (GCM) 10K type strain sequencing project: providing services to taxonomists for standard genome sequencing and annotation.</title>
        <authorList>
            <consortium name="The Broad Institute Genomics Platform"/>
            <consortium name="The Broad Institute Genome Sequencing Center for Infectious Disease"/>
            <person name="Wu L."/>
            <person name="Ma J."/>
        </authorList>
    </citation>
    <scope>NUCLEOTIDE SEQUENCE [LARGE SCALE GENOMIC DNA]</scope>
    <source>
        <strain evidence="7">CGMCC 4.7645</strain>
    </source>
</reference>
<dbReference type="PANTHER" id="PTHR30085:SF6">
    <property type="entry name" value="ABC TRANSPORTER GLUTAMINE-BINDING PROTEIN GLNH"/>
    <property type="match status" value="1"/>
</dbReference>
<dbReference type="RefSeq" id="WP_378263866.1">
    <property type="nucleotide sequence ID" value="NZ_JBHUKR010000006.1"/>
</dbReference>
<sequence>MRARAVVVIAAVFALGGCGTVAGTTVPVVAAQVPTPGGVTEAAAPAGVNTGEDCGDPLASLAPSGPLPEPGRMPPGSTMDRIVARGKLVVGVDQNTYNFGFRDPFTGQIQGFDIDMARAVARALFGDPSRIQLRALTSEQRIPAVRDGAVDIVVRTMSITCERRREVSFSAVYYDASQRLLVKRDSGITGAADLAGRRVCATKGSTSLSHLASLPARPVPVSVADWTDCLVMMQQRQVDAVSTDDVILAGLAAQDRYTEVVGEPLADEPYGMAIPQQDTDFVRFVNGVLERIKADGTWTGAYRHWLGSLLPGPVPDPPEPRYAG</sequence>
<comment type="caution">
    <text evidence="6">The sequence shown here is derived from an EMBL/GenBank/DDBJ whole genome shotgun (WGS) entry which is preliminary data.</text>
</comment>
<protein>
    <submittedName>
        <fullName evidence="6">Glutamate ABC transporter substrate-binding protein</fullName>
    </submittedName>
</protein>
<dbReference type="SUPFAM" id="SSF53850">
    <property type="entry name" value="Periplasmic binding protein-like II"/>
    <property type="match status" value="1"/>
</dbReference>
<dbReference type="CDD" id="cd13690">
    <property type="entry name" value="PBP2_GluB"/>
    <property type="match status" value="1"/>
</dbReference>
<dbReference type="InterPro" id="IPR001638">
    <property type="entry name" value="Solute-binding_3/MltF_N"/>
</dbReference>